<dbReference type="EMBL" id="CP116346">
    <property type="protein sequence ID" value="WIT11131.1"/>
    <property type="molecule type" value="Genomic_DNA"/>
</dbReference>
<dbReference type="InterPro" id="IPR003594">
    <property type="entry name" value="HATPase_dom"/>
</dbReference>
<dbReference type="PROSITE" id="PS50109">
    <property type="entry name" value="HIS_KIN"/>
    <property type="match status" value="1"/>
</dbReference>
<evidence type="ECO:0000313" key="6">
    <source>
        <dbReference type="Proteomes" id="UP001177769"/>
    </source>
</evidence>
<dbReference type="Pfam" id="PF02518">
    <property type="entry name" value="HATPase_c"/>
    <property type="match status" value="1"/>
</dbReference>
<organism evidence="5 6">
    <name type="scientific">Paucibacter sediminis</name>
    <dbReference type="NCBI Taxonomy" id="3019553"/>
    <lineage>
        <taxon>Bacteria</taxon>
        <taxon>Pseudomonadati</taxon>
        <taxon>Pseudomonadota</taxon>
        <taxon>Betaproteobacteria</taxon>
        <taxon>Burkholderiales</taxon>
        <taxon>Sphaerotilaceae</taxon>
        <taxon>Roseateles</taxon>
    </lineage>
</organism>
<evidence type="ECO:0000256" key="3">
    <source>
        <dbReference type="ARBA" id="ARBA00023012"/>
    </source>
</evidence>
<dbReference type="AlphaFoldDB" id="A0AA95NHR6"/>
<dbReference type="PANTHER" id="PTHR24421:SF58">
    <property type="entry name" value="SIGNAL TRANSDUCTION HISTIDINE-PROTEIN KINASE_PHOSPHATASE UHPB"/>
    <property type="match status" value="1"/>
</dbReference>
<feature type="domain" description="Histidine kinase" evidence="4">
    <location>
        <begin position="36"/>
        <end position="226"/>
    </location>
</feature>
<evidence type="ECO:0000256" key="2">
    <source>
        <dbReference type="ARBA" id="ARBA00022777"/>
    </source>
</evidence>
<dbReference type="SMART" id="SM00387">
    <property type="entry name" value="HATPase_c"/>
    <property type="match status" value="1"/>
</dbReference>
<dbReference type="InterPro" id="IPR050482">
    <property type="entry name" value="Sensor_HK_TwoCompSys"/>
</dbReference>
<keyword evidence="3" id="KW-0902">Two-component regulatory system</keyword>
<accession>A0AA95NHR6</accession>
<evidence type="ECO:0000313" key="5">
    <source>
        <dbReference type="EMBL" id="WIT11131.1"/>
    </source>
</evidence>
<keyword evidence="2 5" id="KW-0418">Kinase</keyword>
<dbReference type="Gene3D" id="1.20.5.1930">
    <property type="match status" value="1"/>
</dbReference>
<gene>
    <name evidence="5" type="ORF">PFX98_19835</name>
</gene>
<protein>
    <submittedName>
        <fullName evidence="5">Sensor histidine kinase</fullName>
    </submittedName>
</protein>
<keyword evidence="1" id="KW-0808">Transferase</keyword>
<dbReference type="GO" id="GO:0046983">
    <property type="term" value="F:protein dimerization activity"/>
    <property type="evidence" value="ECO:0007669"/>
    <property type="project" value="InterPro"/>
</dbReference>
<dbReference type="Pfam" id="PF07730">
    <property type="entry name" value="HisKA_3"/>
    <property type="match status" value="1"/>
</dbReference>
<dbReference type="RefSeq" id="WP_285232210.1">
    <property type="nucleotide sequence ID" value="NZ_CP116346.1"/>
</dbReference>
<dbReference type="CDD" id="cd16917">
    <property type="entry name" value="HATPase_UhpB-NarQ-NarX-like"/>
    <property type="match status" value="1"/>
</dbReference>
<dbReference type="KEGG" id="pais:PFX98_19835"/>
<keyword evidence="6" id="KW-1185">Reference proteome</keyword>
<dbReference type="Proteomes" id="UP001177769">
    <property type="component" value="Chromosome"/>
</dbReference>
<dbReference type="InterPro" id="IPR036890">
    <property type="entry name" value="HATPase_C_sf"/>
</dbReference>
<evidence type="ECO:0000259" key="4">
    <source>
        <dbReference type="PROSITE" id="PS50109"/>
    </source>
</evidence>
<dbReference type="GO" id="GO:0016020">
    <property type="term" value="C:membrane"/>
    <property type="evidence" value="ECO:0007669"/>
    <property type="project" value="InterPro"/>
</dbReference>
<name>A0AA95NHR6_9BURK</name>
<evidence type="ECO:0000256" key="1">
    <source>
        <dbReference type="ARBA" id="ARBA00022679"/>
    </source>
</evidence>
<reference evidence="5" key="1">
    <citation type="submission" date="2023-01" db="EMBL/GenBank/DDBJ databases">
        <title>Whole genome sequence of Paucibacter sp. S2-9 isolated from pond sediment.</title>
        <authorList>
            <person name="Jung J.Y."/>
        </authorList>
    </citation>
    <scope>NUCLEOTIDE SEQUENCE</scope>
    <source>
        <strain evidence="5">S2-9</strain>
    </source>
</reference>
<sequence>MEQESTERDGLALALRRFSGSLIDAREEERRRISRELHDEMGQRLSALKMGLMGLSEELQGRASQKQLQAMLQTLDGAVAAMRRIAADLRPLMLDDLGLNAAIEWLARESGHRLGLEVSVELDDSEPPADHRMATALYRMVQEALSNVGKHARARRVWIALHHVGQQLQLTVQDDGRGFPSPLPNRDDAFGLLGMSERAALLGGSLLLDQGPAGGARVRVVLPLGQPADPRRAGEPA</sequence>
<dbReference type="InterPro" id="IPR005467">
    <property type="entry name" value="His_kinase_dom"/>
</dbReference>
<dbReference type="PANTHER" id="PTHR24421">
    <property type="entry name" value="NITRATE/NITRITE SENSOR PROTEIN NARX-RELATED"/>
    <property type="match status" value="1"/>
</dbReference>
<dbReference type="Gene3D" id="3.30.565.10">
    <property type="entry name" value="Histidine kinase-like ATPase, C-terminal domain"/>
    <property type="match status" value="1"/>
</dbReference>
<dbReference type="SUPFAM" id="SSF55874">
    <property type="entry name" value="ATPase domain of HSP90 chaperone/DNA topoisomerase II/histidine kinase"/>
    <property type="match status" value="1"/>
</dbReference>
<dbReference type="GO" id="GO:0000155">
    <property type="term" value="F:phosphorelay sensor kinase activity"/>
    <property type="evidence" value="ECO:0007669"/>
    <property type="project" value="InterPro"/>
</dbReference>
<proteinExistence type="predicted"/>
<dbReference type="InterPro" id="IPR011712">
    <property type="entry name" value="Sig_transdc_His_kin_sub3_dim/P"/>
</dbReference>